<dbReference type="RefSeq" id="WP_163385503.1">
    <property type="nucleotide sequence ID" value="NZ_JAUFQS010000041.1"/>
</dbReference>
<dbReference type="Proteomes" id="UP001236663">
    <property type="component" value="Unassembled WGS sequence"/>
</dbReference>
<name>A0ABT8CB75_9BACT</name>
<dbReference type="PANTHER" id="PTHR47199:SF2">
    <property type="entry name" value="PHOTOSYSTEM II STABILITY_ASSEMBLY FACTOR HCF136, CHLOROPLASTIC"/>
    <property type="match status" value="1"/>
</dbReference>
<keyword evidence="2" id="KW-0604">Photosystem II</keyword>
<comment type="caution">
    <text evidence="5">The sequence shown here is derived from an EMBL/GenBank/DDBJ whole genome shotgun (WGS) entry which is preliminary data.</text>
</comment>
<accession>A0ABT8CB75</accession>
<feature type="domain" description="PKD-like" evidence="4">
    <location>
        <begin position="599"/>
        <end position="676"/>
    </location>
</feature>
<dbReference type="Pfam" id="PF19408">
    <property type="entry name" value="PKD_6"/>
    <property type="match status" value="3"/>
</dbReference>
<dbReference type="Gene3D" id="2.130.10.10">
    <property type="entry name" value="YVTN repeat-like/Quinoprotein amine dehydrogenase"/>
    <property type="match status" value="4"/>
</dbReference>
<keyword evidence="6" id="KW-1185">Reference proteome</keyword>
<sequence>MKRALFLGFVLLVCIQESIGQSWRRVGDWGNDYSAIHWVNENVGYIAGENIFLKSIDGGLSWVEIKSPSHGTLLDLSFYDEQFGLVIDDEGQLHRTIDGGSNWNSYQHSDTASWKKIRFVTDNILVVTGSSGAIIRSDDRGISWKEVPVNTTADINGLTFVNDSLGYAATSDAAILKTTNSGKDWETFSSGFQAALNGIHFTDDTTGYAVGNLGTIIKTVDGGRNWQYINSGIDSDLHEVVFNPAFPQIGVVSGDNGTILRTDNGGLTFVAANSRTQQSIKGLAFRPETNNLLGVGASGNLITSNNSGASWGIRLSGRANDYTSIQFTTDLRGYLTGDQGLILLTGNGGNTFADRSRPISLPFNNLYFVTSNAGFVSGNNGNILSTTNSGASWTTLNPGTNRNVNGLYFFDFNRGFAVGERGLITKTENRGVNWEMVPSGYSDINFSDILFFDDGTGLIIGDQGYLLRSENGGVNWDRVPLNQTAKLNAVTMLDENTAMLVGDGGTVLKTVNKGNSWSALQTGVPVHFSDVEFLDESVGFITGDEGTIMRTFDAGETWEKLPTGTFQDFTGLSFGDLNVGYAAGENGIFYQYTCQVPLDIATIFGEVDICLSQQIYTIQDLEEEGTSYEWRVDGGTILEGQGSTRIVVRWDGPGRNAVMVRGQNNCGNGTTTALEVVVSEQPQQTAAIQGEGVVCVNTLEEYYVDSIPGTQYFWETTGGVVRSGQGTARITLEWTNLNEQSISVSTTNPCGQGPTTEKLIQVITIPEQPAPISGPGRVGFQDADYEVAAVQDINYQWSLDGGGEIIDGQGTASVRIRWSDEGDHQLEVTPMNACNQGPSQVLSVNVNLITSLPENDANADIRLFPSPSFGDIHLQVEGLPSLIRLEVFNASGQKIRQIQTQEGQFVYPITDLPKGLHVVVLRTRTVTYKRKIIVF</sequence>
<dbReference type="SUPFAM" id="SSF110296">
    <property type="entry name" value="Oligoxyloglucan reducing end-specific cellobiohydrolase"/>
    <property type="match status" value="3"/>
</dbReference>
<dbReference type="NCBIfam" id="TIGR04183">
    <property type="entry name" value="Por_Secre_tail"/>
    <property type="match status" value="1"/>
</dbReference>
<keyword evidence="1" id="KW-0602">Photosynthesis</keyword>
<dbReference type="InterPro" id="IPR045829">
    <property type="entry name" value="PKD_6"/>
</dbReference>
<evidence type="ECO:0000256" key="2">
    <source>
        <dbReference type="ARBA" id="ARBA00023276"/>
    </source>
</evidence>
<dbReference type="PANTHER" id="PTHR47199">
    <property type="entry name" value="PHOTOSYSTEM II STABILITY/ASSEMBLY FACTOR HCF136, CHLOROPLASTIC"/>
    <property type="match status" value="1"/>
</dbReference>
<gene>
    <name evidence="5" type="ORF">QWZ15_18215</name>
</gene>
<evidence type="ECO:0000259" key="3">
    <source>
        <dbReference type="Pfam" id="PF14870"/>
    </source>
</evidence>
<dbReference type="Pfam" id="PF14870">
    <property type="entry name" value="PSII_BNR"/>
    <property type="match status" value="2"/>
</dbReference>
<reference evidence="6" key="1">
    <citation type="journal article" date="2019" name="Int. J. Syst. Evol. Microbiol.">
        <title>The Global Catalogue of Microorganisms (GCM) 10K type strain sequencing project: providing services to taxonomists for standard genome sequencing and annotation.</title>
        <authorList>
            <consortium name="The Broad Institute Genomics Platform"/>
            <consortium name="The Broad Institute Genome Sequencing Center for Infectious Disease"/>
            <person name="Wu L."/>
            <person name="Ma J."/>
        </authorList>
    </citation>
    <scope>NUCLEOTIDE SEQUENCE [LARGE SCALE GENOMIC DNA]</scope>
    <source>
        <strain evidence="6">CECT 7706</strain>
    </source>
</reference>
<dbReference type="EMBL" id="JAUFQS010000041">
    <property type="protein sequence ID" value="MDN3689765.1"/>
    <property type="molecule type" value="Genomic_DNA"/>
</dbReference>
<feature type="domain" description="PKD-like" evidence="4">
    <location>
        <begin position="682"/>
        <end position="756"/>
    </location>
</feature>
<evidence type="ECO:0000259" key="4">
    <source>
        <dbReference type="Pfam" id="PF19408"/>
    </source>
</evidence>
<dbReference type="InterPro" id="IPR028203">
    <property type="entry name" value="PSII_CF48-like_dom"/>
</dbReference>
<evidence type="ECO:0000313" key="6">
    <source>
        <dbReference type="Proteomes" id="UP001236663"/>
    </source>
</evidence>
<organism evidence="5 6">
    <name type="scientific">Cyclobacterium jeungdonense</name>
    <dbReference type="NCBI Taxonomy" id="708087"/>
    <lineage>
        <taxon>Bacteria</taxon>
        <taxon>Pseudomonadati</taxon>
        <taxon>Bacteroidota</taxon>
        <taxon>Cytophagia</taxon>
        <taxon>Cytophagales</taxon>
        <taxon>Cyclobacteriaceae</taxon>
        <taxon>Cyclobacterium</taxon>
    </lineage>
</organism>
<protein>
    <submittedName>
        <fullName evidence="5">YCF48-related protein</fullName>
    </submittedName>
</protein>
<proteinExistence type="predicted"/>
<feature type="domain" description="Photosynthesis system II assembly factor Ycf48/Hcf136-like" evidence="3">
    <location>
        <begin position="390"/>
        <end position="520"/>
    </location>
</feature>
<dbReference type="InterPro" id="IPR026444">
    <property type="entry name" value="Secre_tail"/>
</dbReference>
<evidence type="ECO:0000313" key="5">
    <source>
        <dbReference type="EMBL" id="MDN3689765.1"/>
    </source>
</evidence>
<dbReference type="InterPro" id="IPR015943">
    <property type="entry name" value="WD40/YVTN_repeat-like_dom_sf"/>
</dbReference>
<feature type="domain" description="Photosynthesis system II assembly factor Ycf48/Hcf136-like" evidence="3">
    <location>
        <begin position="61"/>
        <end position="187"/>
    </location>
</feature>
<evidence type="ECO:0000256" key="1">
    <source>
        <dbReference type="ARBA" id="ARBA00022531"/>
    </source>
</evidence>
<feature type="domain" description="PKD-like" evidence="4">
    <location>
        <begin position="766"/>
        <end position="844"/>
    </location>
</feature>